<keyword evidence="4" id="KW-1185">Reference proteome</keyword>
<dbReference type="OrthoDB" id="3038309at2759"/>
<dbReference type="Proteomes" id="UP000290288">
    <property type="component" value="Unassembled WGS sequence"/>
</dbReference>
<protein>
    <recommendedName>
        <fullName evidence="2">Nephrocystin 3-like N-terminal domain-containing protein</fullName>
    </recommendedName>
</protein>
<evidence type="ECO:0000259" key="2">
    <source>
        <dbReference type="Pfam" id="PF24883"/>
    </source>
</evidence>
<dbReference type="PANTHER" id="PTHR10039">
    <property type="entry name" value="AMELOGENIN"/>
    <property type="match status" value="1"/>
</dbReference>
<dbReference type="InterPro" id="IPR056884">
    <property type="entry name" value="NPHP3-like_N"/>
</dbReference>
<sequence>MGTRILEGSSTEHVDLRVITVEGDFHQHHSPLVDGRSLAELLQPITDASHTRDRKRSPPDSACLPGTRKGVIKWIVSWASSSVLAKRRHVLWVYGYAGCGKSAIAQEVSEQIHGGGRLLATFFFCRNAGDRSRIGRLPNTLASQMTASLPGTAPFILAAAKVEPQLLQTESCFSFGARLQRLVYEPFKAFAGQVSYAGYFLSSPYLIIIDGLDECDDKEGVQEFIATTLKFFAQNPYLPLRVLITSRVEQHIHSCLTTDGGVFLKDLADCCTRKDIETFMDTVFEAHIRSNPVIQAHIRQNGLWPGRASSEKLVDHIGGSFIFASTLFKFIFQGSGSPDDHLTPLDRFPLALDTDPGLDGLYLQTLARSEHLPYFTNIISTLALLATPFPVSGIAELLGIQASAVAHVLVDLQAIIQVPGTDDAPVTFYHTSLRDFLTTESRSERFFVPPSFHAHLLIRCLSCSLGVRRETPKLQFEPTKQTAAARLSNLEKLLHLRRETIELLPDDGKADGLNNVAASLCRRFELDGLTSTIEEAVSLQREALNLRPHPHPDRHLSLRSALYKFFKEAGSVENLDEAISLRREALSYRLALPYPLPFTLRGLVESLGCRYDKSGSLADLDEAIGYARELVVEHYLEGHERRETALDKLQSLLKLRFEATGDRDDLEEIEKWKNMSRK</sequence>
<dbReference type="EMBL" id="SDEE01000195">
    <property type="protein sequence ID" value="RXW19568.1"/>
    <property type="molecule type" value="Genomic_DNA"/>
</dbReference>
<feature type="domain" description="Nephrocystin 3-like N-terminal" evidence="2">
    <location>
        <begin position="86"/>
        <end position="247"/>
    </location>
</feature>
<comment type="caution">
    <text evidence="3">The sequence shown here is derived from an EMBL/GenBank/DDBJ whole genome shotgun (WGS) entry which is preliminary data.</text>
</comment>
<gene>
    <name evidence="3" type="ORF">EST38_g6296</name>
</gene>
<dbReference type="AlphaFoldDB" id="A0A4V1Q3S1"/>
<name>A0A4V1Q3S1_9AGAR</name>
<proteinExistence type="predicted"/>
<reference evidence="3 4" key="1">
    <citation type="submission" date="2019-01" db="EMBL/GenBank/DDBJ databases">
        <title>Draft genome sequence of Psathyrella aberdarensis IHI B618.</title>
        <authorList>
            <person name="Buettner E."/>
            <person name="Kellner H."/>
        </authorList>
    </citation>
    <scope>NUCLEOTIDE SEQUENCE [LARGE SCALE GENOMIC DNA]</scope>
    <source>
        <strain evidence="3 4">IHI B618</strain>
    </source>
</reference>
<keyword evidence="1" id="KW-0677">Repeat</keyword>
<evidence type="ECO:0000313" key="4">
    <source>
        <dbReference type="Proteomes" id="UP000290288"/>
    </source>
</evidence>
<dbReference type="STRING" id="2316362.A0A4V1Q3S1"/>
<dbReference type="SUPFAM" id="SSF52540">
    <property type="entry name" value="P-loop containing nucleoside triphosphate hydrolases"/>
    <property type="match status" value="1"/>
</dbReference>
<dbReference type="PANTHER" id="PTHR10039:SF14">
    <property type="entry name" value="NACHT DOMAIN-CONTAINING PROTEIN"/>
    <property type="match status" value="1"/>
</dbReference>
<dbReference type="Gene3D" id="3.40.50.300">
    <property type="entry name" value="P-loop containing nucleotide triphosphate hydrolases"/>
    <property type="match status" value="1"/>
</dbReference>
<dbReference type="Pfam" id="PF24883">
    <property type="entry name" value="NPHP3_N"/>
    <property type="match status" value="1"/>
</dbReference>
<dbReference type="InterPro" id="IPR027417">
    <property type="entry name" value="P-loop_NTPase"/>
</dbReference>
<evidence type="ECO:0000256" key="1">
    <source>
        <dbReference type="ARBA" id="ARBA00022737"/>
    </source>
</evidence>
<accession>A0A4V1Q3S1</accession>
<organism evidence="3 4">
    <name type="scientific">Candolleomyces aberdarensis</name>
    <dbReference type="NCBI Taxonomy" id="2316362"/>
    <lineage>
        <taxon>Eukaryota</taxon>
        <taxon>Fungi</taxon>
        <taxon>Dikarya</taxon>
        <taxon>Basidiomycota</taxon>
        <taxon>Agaricomycotina</taxon>
        <taxon>Agaricomycetes</taxon>
        <taxon>Agaricomycetidae</taxon>
        <taxon>Agaricales</taxon>
        <taxon>Agaricineae</taxon>
        <taxon>Psathyrellaceae</taxon>
        <taxon>Candolleomyces</taxon>
    </lineage>
</organism>
<evidence type="ECO:0000313" key="3">
    <source>
        <dbReference type="EMBL" id="RXW19568.1"/>
    </source>
</evidence>